<dbReference type="GO" id="GO:0004130">
    <property type="term" value="F:cytochrome-c peroxidase activity"/>
    <property type="evidence" value="ECO:0007669"/>
    <property type="project" value="TreeGrafter"/>
</dbReference>
<evidence type="ECO:0000256" key="5">
    <source>
        <dbReference type="SAM" id="MobiDB-lite"/>
    </source>
</evidence>
<dbReference type="Gene3D" id="1.10.760.10">
    <property type="entry name" value="Cytochrome c-like domain"/>
    <property type="match status" value="1"/>
</dbReference>
<dbReference type="SUPFAM" id="SSF46626">
    <property type="entry name" value="Cytochrome c"/>
    <property type="match status" value="1"/>
</dbReference>
<dbReference type="AlphaFoldDB" id="A0A6I3KHM2"/>
<dbReference type="GO" id="GO:0009055">
    <property type="term" value="F:electron transfer activity"/>
    <property type="evidence" value="ECO:0007669"/>
    <property type="project" value="InterPro"/>
</dbReference>
<keyword evidence="3 4" id="KW-0408">Iron</keyword>
<keyword evidence="2 4" id="KW-0479">Metal-binding</keyword>
<dbReference type="GO" id="GO:0046872">
    <property type="term" value="F:metal ion binding"/>
    <property type="evidence" value="ECO:0007669"/>
    <property type="project" value="UniProtKB-KW"/>
</dbReference>
<evidence type="ECO:0000256" key="4">
    <source>
        <dbReference type="PROSITE-ProRule" id="PRU00433"/>
    </source>
</evidence>
<dbReference type="PIRSF" id="PIRSF028099">
    <property type="entry name" value="DUF1111"/>
    <property type="match status" value="1"/>
</dbReference>
<dbReference type="InterPro" id="IPR036909">
    <property type="entry name" value="Cyt_c-like_dom_sf"/>
</dbReference>
<dbReference type="EMBL" id="WMBQ01000001">
    <property type="protein sequence ID" value="MTD93626.1"/>
    <property type="molecule type" value="Genomic_DNA"/>
</dbReference>
<accession>A0A6I3KHM2</accession>
<dbReference type="PANTHER" id="PTHR30600">
    <property type="entry name" value="CYTOCHROME C PEROXIDASE-RELATED"/>
    <property type="match status" value="1"/>
</dbReference>
<evidence type="ECO:0000313" key="7">
    <source>
        <dbReference type="EMBL" id="MTD93626.1"/>
    </source>
</evidence>
<evidence type="ECO:0000256" key="3">
    <source>
        <dbReference type="ARBA" id="ARBA00023004"/>
    </source>
</evidence>
<evidence type="ECO:0000256" key="2">
    <source>
        <dbReference type="ARBA" id="ARBA00022723"/>
    </source>
</evidence>
<dbReference type="InterPro" id="IPR010538">
    <property type="entry name" value="DHOR"/>
</dbReference>
<evidence type="ECO:0000256" key="1">
    <source>
        <dbReference type="ARBA" id="ARBA00022617"/>
    </source>
</evidence>
<evidence type="ECO:0000313" key="8">
    <source>
        <dbReference type="Proteomes" id="UP000440694"/>
    </source>
</evidence>
<evidence type="ECO:0000259" key="6">
    <source>
        <dbReference type="PROSITE" id="PS51007"/>
    </source>
</evidence>
<protein>
    <submittedName>
        <fullName evidence="7">Thiol oxidoreductase</fullName>
    </submittedName>
</protein>
<name>A0A6I3KHM2_9HYPH</name>
<dbReference type="GO" id="GO:0020037">
    <property type="term" value="F:heme binding"/>
    <property type="evidence" value="ECO:0007669"/>
    <property type="project" value="InterPro"/>
</dbReference>
<dbReference type="Proteomes" id="UP000440694">
    <property type="component" value="Unassembled WGS sequence"/>
</dbReference>
<dbReference type="PROSITE" id="PS51007">
    <property type="entry name" value="CYTC"/>
    <property type="match status" value="1"/>
</dbReference>
<keyword evidence="1 4" id="KW-0349">Heme</keyword>
<gene>
    <name evidence="7" type="ORF">GIW81_04670</name>
</gene>
<dbReference type="PANTHER" id="PTHR30600:SF4">
    <property type="entry name" value="CYTOCHROME C DOMAIN-CONTAINING PROTEIN"/>
    <property type="match status" value="1"/>
</dbReference>
<comment type="caution">
    <text evidence="7">The sequence shown here is derived from an EMBL/GenBank/DDBJ whole genome shotgun (WGS) entry which is preliminary data.</text>
</comment>
<dbReference type="InterPro" id="IPR009056">
    <property type="entry name" value="Cyt_c-like_dom"/>
</dbReference>
<dbReference type="RefSeq" id="WP_154738150.1">
    <property type="nucleotide sequence ID" value="NZ_WMBQ01000001.1"/>
</dbReference>
<feature type="domain" description="Cytochrome c" evidence="6">
    <location>
        <begin position="362"/>
        <end position="494"/>
    </location>
</feature>
<dbReference type="PROSITE" id="PS51257">
    <property type="entry name" value="PROKAR_LIPOPROTEIN"/>
    <property type="match status" value="1"/>
</dbReference>
<dbReference type="InterPro" id="IPR051395">
    <property type="entry name" value="Cytochrome_c_Peroxidase/MauG"/>
</dbReference>
<proteinExistence type="predicted"/>
<keyword evidence="8" id="KW-1185">Reference proteome</keyword>
<organism evidence="7 8">
    <name type="scientific">Hyphomicrobium album</name>
    <dbReference type="NCBI Taxonomy" id="2665159"/>
    <lineage>
        <taxon>Bacteria</taxon>
        <taxon>Pseudomonadati</taxon>
        <taxon>Pseudomonadota</taxon>
        <taxon>Alphaproteobacteria</taxon>
        <taxon>Hyphomicrobiales</taxon>
        <taxon>Hyphomicrobiaceae</taxon>
        <taxon>Hyphomicrobium</taxon>
    </lineage>
</organism>
<dbReference type="Pfam" id="PF06537">
    <property type="entry name" value="DHOR"/>
    <property type="match status" value="1"/>
</dbReference>
<reference evidence="7 8" key="1">
    <citation type="submission" date="2019-11" db="EMBL/GenBank/DDBJ databases">
        <title>Identification of a novel strain.</title>
        <authorList>
            <person name="Xu Q."/>
            <person name="Wang G."/>
        </authorList>
    </citation>
    <scope>NUCLEOTIDE SEQUENCE [LARGE SCALE GENOMIC DNA]</scope>
    <source>
        <strain evidence="8">xq</strain>
    </source>
</reference>
<sequence length="494" mass="53215">MPKRHSTTRLPLLLLPGLVAACIAAVGVRAIEAPNIPNELGEQSPGGGATTRKSIDTREAFSHASEGISLEGESKFKVGNAIFRKLWISAPSSTTSSDGLGPLFNSRSCQSCHLKDGRGRPPHANFPADTAESMFLRLSIPPQNDAQRQLLAEHRANTINEPTYGEQLQNLAVQGLDNEGRMHIDYKDVPVTLGDGTVVSLRHPTYSVDGLKYGPMHPDTMLSPRLAPPMIGVGLLEAIPEADIRAKADPDDKDKDGISGRDSEVWSVEAGKPVLGRFGWKAGKPSVREQAGSAFAGDMGLSNPMSPAPSGDCTKAQPVCLNAPNGNSERDSGLEVGPTLFDHVVFYSQNLAVPPRRNFNDPEVARGKAIFYALGCQSCHTPSFTTGKVEGQPHLSNQKIWPYSDLLLHDMGEGLADNRPEGVADGREWRTSPLWGIGLTQLVSGHTFFLHDGRARNLEEAILWHGGEGQASRDGYAALSKSDREALIKFVESL</sequence>
<feature type="region of interest" description="Disordered" evidence="5">
    <location>
        <begin position="244"/>
        <end position="263"/>
    </location>
</feature>